<evidence type="ECO:0000313" key="3">
    <source>
        <dbReference type="EMBL" id="WWR45739.1"/>
    </source>
</evidence>
<keyword evidence="2" id="KW-0812">Transmembrane</keyword>
<keyword evidence="2" id="KW-0472">Membrane</keyword>
<dbReference type="EMBL" id="CP146069">
    <property type="protein sequence ID" value="WWR45739.1"/>
    <property type="molecule type" value="Genomic_DNA"/>
</dbReference>
<feature type="region of interest" description="Disordered" evidence="1">
    <location>
        <begin position="83"/>
        <end position="104"/>
    </location>
</feature>
<protein>
    <submittedName>
        <fullName evidence="3">Uncharacterized protein</fullName>
    </submittedName>
</protein>
<dbReference type="RefSeq" id="WP_338548653.1">
    <property type="nucleotide sequence ID" value="NZ_CP146069.1"/>
</dbReference>
<sequence length="104" mass="11473">MTAAARQENTRADINKARSVRAKRAATYVRAGLIIAVMAAAWQERAFWPFLHDRMQLTYDFGMNLYDNSADARGQIAALTGFDNQSSSSGSNSAIVDTLKRLSE</sequence>
<keyword evidence="4" id="KW-1185">Reference proteome</keyword>
<reference evidence="3 4" key="1">
    <citation type="submission" date="2023-10" db="EMBL/GenBank/DDBJ databases">
        <title>Roseovarius strain S88 nov., isolated from a marine algae.</title>
        <authorList>
            <person name="Lee M.W."/>
            <person name="Lee J.K."/>
            <person name="Kim J.M."/>
            <person name="Choi D.G."/>
            <person name="Baek J.H."/>
            <person name="Bayburt H."/>
            <person name="Jung J.J."/>
            <person name="Han D.M."/>
            <person name="Jeon C.O."/>
        </authorList>
    </citation>
    <scope>NUCLEOTIDE SEQUENCE [LARGE SCALE GENOMIC DNA]</scope>
    <source>
        <strain evidence="3 4">S88</strain>
    </source>
</reference>
<name>A0ABZ2HFY2_9RHOB</name>
<evidence type="ECO:0000313" key="4">
    <source>
        <dbReference type="Proteomes" id="UP001364156"/>
    </source>
</evidence>
<evidence type="ECO:0000256" key="1">
    <source>
        <dbReference type="SAM" id="MobiDB-lite"/>
    </source>
</evidence>
<evidence type="ECO:0000256" key="2">
    <source>
        <dbReference type="SAM" id="Phobius"/>
    </source>
</evidence>
<accession>A0ABZ2HFY2</accession>
<dbReference type="Proteomes" id="UP001364156">
    <property type="component" value="Chromosome"/>
</dbReference>
<keyword evidence="2" id="KW-1133">Transmembrane helix</keyword>
<gene>
    <name evidence="3" type="ORF">RZ517_13205</name>
</gene>
<proteinExistence type="predicted"/>
<organism evidence="3 4">
    <name type="scientific">Roseovarius phycicola</name>
    <dbReference type="NCBI Taxonomy" id="3080976"/>
    <lineage>
        <taxon>Bacteria</taxon>
        <taxon>Pseudomonadati</taxon>
        <taxon>Pseudomonadota</taxon>
        <taxon>Alphaproteobacteria</taxon>
        <taxon>Rhodobacterales</taxon>
        <taxon>Roseobacteraceae</taxon>
        <taxon>Roseovarius</taxon>
    </lineage>
</organism>
<feature type="transmembrane region" description="Helical" evidence="2">
    <location>
        <begin position="25"/>
        <end position="42"/>
    </location>
</feature>